<dbReference type="OrthoDB" id="4368092at2759"/>
<feature type="compositionally biased region" description="Low complexity" evidence="1">
    <location>
        <begin position="129"/>
        <end position="167"/>
    </location>
</feature>
<evidence type="ECO:0000313" key="4">
    <source>
        <dbReference type="Proteomes" id="UP000325780"/>
    </source>
</evidence>
<organism evidence="3 4">
    <name type="scientific">Aspergillus avenaceus</name>
    <dbReference type="NCBI Taxonomy" id="36643"/>
    <lineage>
        <taxon>Eukaryota</taxon>
        <taxon>Fungi</taxon>
        <taxon>Dikarya</taxon>
        <taxon>Ascomycota</taxon>
        <taxon>Pezizomycotina</taxon>
        <taxon>Eurotiomycetes</taxon>
        <taxon>Eurotiomycetidae</taxon>
        <taxon>Eurotiales</taxon>
        <taxon>Aspergillaceae</taxon>
        <taxon>Aspergillus</taxon>
        <taxon>Aspergillus subgen. Circumdati</taxon>
    </lineage>
</organism>
<reference evidence="3 4" key="1">
    <citation type="submission" date="2019-04" db="EMBL/GenBank/DDBJ databases">
        <title>Friends and foes A comparative genomics study of 23 Aspergillus species from section Flavi.</title>
        <authorList>
            <consortium name="DOE Joint Genome Institute"/>
            <person name="Kjaerbolling I."/>
            <person name="Vesth T."/>
            <person name="Frisvad J.C."/>
            <person name="Nybo J.L."/>
            <person name="Theobald S."/>
            <person name="Kildgaard S."/>
            <person name="Isbrandt T."/>
            <person name="Kuo A."/>
            <person name="Sato A."/>
            <person name="Lyhne E.K."/>
            <person name="Kogle M.E."/>
            <person name="Wiebenga A."/>
            <person name="Kun R.S."/>
            <person name="Lubbers R.J."/>
            <person name="Makela M.R."/>
            <person name="Barry K."/>
            <person name="Chovatia M."/>
            <person name="Clum A."/>
            <person name="Daum C."/>
            <person name="Haridas S."/>
            <person name="He G."/>
            <person name="LaButti K."/>
            <person name="Lipzen A."/>
            <person name="Mondo S."/>
            <person name="Riley R."/>
            <person name="Salamov A."/>
            <person name="Simmons B.A."/>
            <person name="Magnuson J.K."/>
            <person name="Henrissat B."/>
            <person name="Mortensen U.H."/>
            <person name="Larsen T.O."/>
            <person name="Devries R.P."/>
            <person name="Grigoriev I.V."/>
            <person name="Machida M."/>
            <person name="Baker S.E."/>
            <person name="Andersen M.R."/>
        </authorList>
    </citation>
    <scope>NUCLEOTIDE SEQUENCE [LARGE SCALE GENOMIC DNA]</scope>
    <source>
        <strain evidence="3 4">IBT 18842</strain>
    </source>
</reference>
<keyword evidence="4" id="KW-1185">Reference proteome</keyword>
<dbReference type="EMBL" id="ML742222">
    <property type="protein sequence ID" value="KAE8147155.1"/>
    <property type="molecule type" value="Genomic_DNA"/>
</dbReference>
<proteinExistence type="predicted"/>
<evidence type="ECO:0000256" key="2">
    <source>
        <dbReference type="SAM" id="SignalP"/>
    </source>
</evidence>
<keyword evidence="2" id="KW-0732">Signal</keyword>
<accession>A0A5N6TLE7</accession>
<feature type="signal peptide" evidence="2">
    <location>
        <begin position="1"/>
        <end position="21"/>
    </location>
</feature>
<dbReference type="AlphaFoldDB" id="A0A5N6TLE7"/>
<gene>
    <name evidence="3" type="ORF">BDV25DRAFT_160944</name>
</gene>
<sequence>MKWSTWSALAISAIAVPSVGAWEMVWRDGNSSQHVESGHGPSPCITVNHKKGQLFAIDAQEEKGINMILYGTPDCSGKSVGMATDYFSKRSSVDIEGFRVVSLSTASNSTTTAHSTVTIPPQTSSAGDNAPSDTASPTTSATNASRTTSSASSTTSNTGTTTPNASSRLHLSSDVMMGLVGFLGLTSVGLLG</sequence>
<feature type="compositionally biased region" description="Low complexity" evidence="1">
    <location>
        <begin position="109"/>
        <end position="118"/>
    </location>
</feature>
<feature type="chain" id="PRO_5024901960" evidence="2">
    <location>
        <begin position="22"/>
        <end position="192"/>
    </location>
</feature>
<name>A0A5N6TLE7_ASPAV</name>
<feature type="region of interest" description="Disordered" evidence="1">
    <location>
        <begin position="109"/>
        <end position="167"/>
    </location>
</feature>
<evidence type="ECO:0000313" key="3">
    <source>
        <dbReference type="EMBL" id="KAE8147155.1"/>
    </source>
</evidence>
<dbReference type="Proteomes" id="UP000325780">
    <property type="component" value="Unassembled WGS sequence"/>
</dbReference>
<evidence type="ECO:0000256" key="1">
    <source>
        <dbReference type="SAM" id="MobiDB-lite"/>
    </source>
</evidence>
<protein>
    <submittedName>
        <fullName evidence="3">Uncharacterized protein</fullName>
    </submittedName>
</protein>